<dbReference type="HOGENOM" id="CLU_2775084_0_0_6"/>
<reference evidence="2 3" key="1">
    <citation type="journal article" date="2010" name="J. Bacteriol.">
        <title>Whole genome sequences of two Xylella fastidiosa strains (M12 and M23) causing almond leaf scorch disease in California.</title>
        <authorList>
            <person name="Chen J."/>
            <person name="Xie G."/>
            <person name="Han S."/>
            <person name="Chertkov O."/>
            <person name="Sims D."/>
            <person name="Civerolo E.L."/>
        </authorList>
    </citation>
    <scope>NUCLEOTIDE SEQUENCE [LARGE SCALE GENOMIC DNA]</scope>
    <source>
        <strain evidence="2 3">M23</strain>
    </source>
</reference>
<protein>
    <submittedName>
        <fullName evidence="2">Uncharacterized protein</fullName>
    </submittedName>
</protein>
<keyword evidence="1" id="KW-0472">Membrane</keyword>
<proteinExistence type="predicted"/>
<evidence type="ECO:0000313" key="2">
    <source>
        <dbReference type="EMBL" id="ACB91946.1"/>
    </source>
</evidence>
<keyword evidence="1" id="KW-0812">Transmembrane</keyword>
<dbReference type="AlphaFoldDB" id="B2I8N5"/>
<accession>B2I8N5</accession>
<gene>
    <name evidence="2" type="ordered locus">XfasM23_0499</name>
</gene>
<evidence type="ECO:0000256" key="1">
    <source>
        <dbReference type="SAM" id="Phobius"/>
    </source>
</evidence>
<feature type="transmembrane region" description="Helical" evidence="1">
    <location>
        <begin position="37"/>
        <end position="63"/>
    </location>
</feature>
<feature type="transmembrane region" description="Helical" evidence="1">
    <location>
        <begin position="12"/>
        <end position="31"/>
    </location>
</feature>
<organism evidence="2 3">
    <name type="scientific">Xylella fastidiosa (strain M23)</name>
    <dbReference type="NCBI Taxonomy" id="405441"/>
    <lineage>
        <taxon>Bacteria</taxon>
        <taxon>Pseudomonadati</taxon>
        <taxon>Pseudomonadota</taxon>
        <taxon>Gammaproteobacteria</taxon>
        <taxon>Lysobacterales</taxon>
        <taxon>Lysobacteraceae</taxon>
        <taxon>Xylella</taxon>
    </lineage>
</organism>
<dbReference type="EMBL" id="CP001011">
    <property type="protein sequence ID" value="ACB91946.1"/>
    <property type="molecule type" value="Genomic_DNA"/>
</dbReference>
<dbReference type="KEGG" id="xfn:XfasM23_0499"/>
<evidence type="ECO:0000313" key="3">
    <source>
        <dbReference type="Proteomes" id="UP000001698"/>
    </source>
</evidence>
<keyword evidence="1" id="KW-1133">Transmembrane helix</keyword>
<sequence>MCVAGGIEDDFYFLVLMCCVICQSVHPWLIFPASAYLGLKVILFVSVFCDSALYDFVMLDLLVDSQLPS</sequence>
<dbReference type="Proteomes" id="UP000001698">
    <property type="component" value="Chromosome"/>
</dbReference>
<name>B2I8N5_XYLF2</name>